<sequence length="69" mass="7552">MFSTLLDPSRRSVTGWTHQTSIAIVMRPDGLESHLQRPLCLDSWQCSRTANGIIIIIIIVAVMMGAANG</sequence>
<evidence type="ECO:0000256" key="1">
    <source>
        <dbReference type="SAM" id="Phobius"/>
    </source>
</evidence>
<reference evidence="2 3" key="1">
    <citation type="submission" date="2018-12" db="EMBL/GenBank/DDBJ databases">
        <title>Genome of Verticillium dahliae isolate Getta Getta.</title>
        <authorList>
            <person name="Gardiner D.M."/>
        </authorList>
    </citation>
    <scope>NUCLEOTIDE SEQUENCE [LARGE SCALE GENOMIC DNA]</scope>
    <source>
        <strain evidence="2 3">Getta Getta</strain>
    </source>
</reference>
<feature type="transmembrane region" description="Helical" evidence="1">
    <location>
        <begin position="49"/>
        <end position="67"/>
    </location>
</feature>
<name>A0A444S0Q2_VERDA</name>
<evidence type="ECO:0000313" key="3">
    <source>
        <dbReference type="Proteomes" id="UP000288725"/>
    </source>
</evidence>
<evidence type="ECO:0000313" key="2">
    <source>
        <dbReference type="EMBL" id="RXG46973.1"/>
    </source>
</evidence>
<keyword evidence="1" id="KW-0812">Transmembrane</keyword>
<organism evidence="2 3">
    <name type="scientific">Verticillium dahliae</name>
    <name type="common">Verticillium wilt</name>
    <dbReference type="NCBI Taxonomy" id="27337"/>
    <lineage>
        <taxon>Eukaryota</taxon>
        <taxon>Fungi</taxon>
        <taxon>Dikarya</taxon>
        <taxon>Ascomycota</taxon>
        <taxon>Pezizomycotina</taxon>
        <taxon>Sordariomycetes</taxon>
        <taxon>Hypocreomycetidae</taxon>
        <taxon>Glomerellales</taxon>
        <taxon>Plectosphaerellaceae</taxon>
        <taxon>Verticillium</taxon>
    </lineage>
</organism>
<proteinExistence type="predicted"/>
<gene>
    <name evidence="2" type="ORF">VDGE_30334</name>
</gene>
<dbReference type="Proteomes" id="UP000288725">
    <property type="component" value="Chromosome 8"/>
</dbReference>
<comment type="caution">
    <text evidence="2">The sequence shown here is derived from an EMBL/GenBank/DDBJ whole genome shotgun (WGS) entry which is preliminary data.</text>
</comment>
<accession>A0A444S0Q2</accession>
<dbReference type="AlphaFoldDB" id="A0A444S0Q2"/>
<dbReference type="EMBL" id="RSDZ01000042">
    <property type="protein sequence ID" value="RXG46973.1"/>
    <property type="molecule type" value="Genomic_DNA"/>
</dbReference>
<keyword evidence="1" id="KW-0472">Membrane</keyword>
<keyword evidence="1" id="KW-1133">Transmembrane helix</keyword>
<protein>
    <submittedName>
        <fullName evidence="2">Uncharacterized protein</fullName>
    </submittedName>
</protein>